<gene>
    <name evidence="2" type="ORF">C0187_03695</name>
</gene>
<comment type="caution">
    <text evidence="2">The sequence shown here is derived from an EMBL/GenBank/DDBJ whole genome shotgun (WGS) entry which is preliminary data.</text>
</comment>
<evidence type="ECO:0000313" key="2">
    <source>
        <dbReference type="EMBL" id="PMP71613.1"/>
    </source>
</evidence>
<dbReference type="InterPro" id="IPR012347">
    <property type="entry name" value="Ferritin-like"/>
</dbReference>
<dbReference type="Gene3D" id="1.20.1260.10">
    <property type="match status" value="1"/>
</dbReference>
<feature type="non-terminal residue" evidence="2">
    <location>
        <position position="119"/>
    </location>
</feature>
<reference evidence="2 3" key="1">
    <citation type="submission" date="2018-01" db="EMBL/GenBank/DDBJ databases">
        <title>Metagenomic assembled genomes from two thermal pools in the Uzon Caldera, Kamchatka, Russia.</title>
        <authorList>
            <person name="Wilkins L."/>
            <person name="Ettinger C."/>
        </authorList>
    </citation>
    <scope>NUCLEOTIDE SEQUENCE [LARGE SCALE GENOMIC DNA]</scope>
    <source>
        <strain evidence="2">ZAV-05</strain>
    </source>
</reference>
<dbReference type="Proteomes" id="UP000242881">
    <property type="component" value="Unassembled WGS sequence"/>
</dbReference>
<name>A0A2J6WMJ2_9BACT</name>
<dbReference type="GO" id="GO:0046872">
    <property type="term" value="F:metal ion binding"/>
    <property type="evidence" value="ECO:0007669"/>
    <property type="project" value="InterPro"/>
</dbReference>
<dbReference type="GO" id="GO:0016491">
    <property type="term" value="F:oxidoreductase activity"/>
    <property type="evidence" value="ECO:0007669"/>
    <property type="project" value="InterPro"/>
</dbReference>
<protein>
    <submittedName>
        <fullName evidence="2">Rubrerythrin</fullName>
    </submittedName>
</protein>
<accession>A0A2J6WMJ2</accession>
<dbReference type="SUPFAM" id="SSF47240">
    <property type="entry name" value="Ferritin-like"/>
    <property type="match status" value="1"/>
</dbReference>
<dbReference type="AlphaFoldDB" id="A0A2J6WMJ2"/>
<evidence type="ECO:0000259" key="1">
    <source>
        <dbReference type="Pfam" id="PF02915"/>
    </source>
</evidence>
<dbReference type="EMBL" id="PNIN01000038">
    <property type="protein sequence ID" value="PMP71613.1"/>
    <property type="molecule type" value="Genomic_DNA"/>
</dbReference>
<dbReference type="Pfam" id="PF02915">
    <property type="entry name" value="Rubrerythrin"/>
    <property type="match status" value="1"/>
</dbReference>
<evidence type="ECO:0000313" key="3">
    <source>
        <dbReference type="Proteomes" id="UP000242881"/>
    </source>
</evidence>
<organism evidence="2 3">
    <name type="scientific">Calditerrivibrio nitroreducens</name>
    <dbReference type="NCBI Taxonomy" id="477976"/>
    <lineage>
        <taxon>Bacteria</taxon>
        <taxon>Pseudomonadati</taxon>
        <taxon>Deferribacterota</taxon>
        <taxon>Deferribacteres</taxon>
        <taxon>Deferribacterales</taxon>
        <taxon>Calditerrivibrionaceae</taxon>
    </lineage>
</organism>
<dbReference type="InterPro" id="IPR003251">
    <property type="entry name" value="Rr_diiron-bd_dom"/>
</dbReference>
<sequence>MPTELMKALKTAYEAEKEGLRAYLKYAKQTKVGTGKNMFIQLALDEIDHMELIEKFTEKIMAGQPIEQINVPKGRLSKFMPSIKDLKFAEKSELADEDALKVALTHEEKAMNFYINEAS</sequence>
<feature type="domain" description="Rubrerythrin diiron-binding" evidence="1">
    <location>
        <begin position="8"/>
        <end position="114"/>
    </location>
</feature>
<proteinExistence type="predicted"/>
<dbReference type="InterPro" id="IPR009078">
    <property type="entry name" value="Ferritin-like_SF"/>
</dbReference>